<dbReference type="Gene3D" id="2.30.110.10">
    <property type="entry name" value="Electron Transport, Fmn-binding Protein, Chain A"/>
    <property type="match status" value="1"/>
</dbReference>
<name>A0A1J4NEE5_9ACTN</name>
<evidence type="ECO:0000259" key="2">
    <source>
        <dbReference type="Pfam" id="PF01243"/>
    </source>
</evidence>
<dbReference type="SUPFAM" id="SSF50475">
    <property type="entry name" value="FMN-binding split barrel"/>
    <property type="match status" value="1"/>
</dbReference>
<gene>
    <name evidence="3" type="ORF">UG56_000915</name>
</gene>
<dbReference type="InterPro" id="IPR019920">
    <property type="entry name" value="F420-binding_dom_put"/>
</dbReference>
<dbReference type="GO" id="GO:0070967">
    <property type="term" value="F:coenzyme F420 binding"/>
    <property type="evidence" value="ECO:0007669"/>
    <property type="project" value="TreeGrafter"/>
</dbReference>
<feature type="domain" description="Pyridoxamine 5'-phosphate oxidase N-terminal" evidence="2">
    <location>
        <begin position="14"/>
        <end position="146"/>
    </location>
</feature>
<keyword evidence="1" id="KW-0560">Oxidoreductase</keyword>
<dbReference type="EMBL" id="JZDQ02000001">
    <property type="protein sequence ID" value="OIJ28825.1"/>
    <property type="molecule type" value="Genomic_DNA"/>
</dbReference>
<dbReference type="InterPro" id="IPR052019">
    <property type="entry name" value="F420H2_bilvrd_red/Heme_oxyg"/>
</dbReference>
<dbReference type="Proteomes" id="UP000033772">
    <property type="component" value="Unassembled WGS sequence"/>
</dbReference>
<dbReference type="InterPro" id="IPR012349">
    <property type="entry name" value="Split_barrel_FMN-bd"/>
</dbReference>
<dbReference type="RefSeq" id="WP_045549376.1">
    <property type="nucleotide sequence ID" value="NZ_JZDQ02000001.1"/>
</dbReference>
<organism evidence="3 4">
    <name type="scientific">Nocardioides luteus</name>
    <dbReference type="NCBI Taxonomy" id="1844"/>
    <lineage>
        <taxon>Bacteria</taxon>
        <taxon>Bacillati</taxon>
        <taxon>Actinomycetota</taxon>
        <taxon>Actinomycetes</taxon>
        <taxon>Propionibacteriales</taxon>
        <taxon>Nocardioidaceae</taxon>
        <taxon>Nocardioides</taxon>
    </lineage>
</organism>
<sequence>MAGSRQSVQLTEVEIEEFLASQMKVQVATVGPDGAPHLTTLFYVLDEGKIVFWTYGSSQKVRNLRRDPRVTCLVEDGVDYFELRGVSITGKARLVEDYDEIKGIGSRVMARMAGGADLGELGEDLVSKQAHKRVGIVIEPDKVASWDHRKLGALPGQG</sequence>
<dbReference type="GO" id="GO:0005829">
    <property type="term" value="C:cytosol"/>
    <property type="evidence" value="ECO:0007669"/>
    <property type="project" value="TreeGrafter"/>
</dbReference>
<protein>
    <submittedName>
        <fullName evidence="3">Pyridoxamine 5'-phosphate oxidase</fullName>
    </submittedName>
</protein>
<reference evidence="3" key="1">
    <citation type="submission" date="2016-10" db="EMBL/GenBank/DDBJ databases">
        <title>Draft Genome Sequence of Nocardioides luteus Strain BAFB, an Alkane-Degrading Bacterium Isolated from JP-7 Polluted Soil.</title>
        <authorList>
            <person name="Brown L."/>
            <person name="Ruiz O.N."/>
            <person name="Gunasekera T."/>
        </authorList>
    </citation>
    <scope>NUCLEOTIDE SEQUENCE [LARGE SCALE GENOMIC DNA]</scope>
    <source>
        <strain evidence="3">BAFB</strain>
    </source>
</reference>
<evidence type="ECO:0000313" key="3">
    <source>
        <dbReference type="EMBL" id="OIJ28825.1"/>
    </source>
</evidence>
<dbReference type="STRING" id="1844.UG56_000915"/>
<dbReference type="NCBIfam" id="TIGR03618">
    <property type="entry name" value="Rv1155_F420"/>
    <property type="match status" value="1"/>
</dbReference>
<evidence type="ECO:0000313" key="4">
    <source>
        <dbReference type="Proteomes" id="UP000033772"/>
    </source>
</evidence>
<dbReference type="PANTHER" id="PTHR35176">
    <property type="entry name" value="HEME OXYGENASE HI_0854-RELATED"/>
    <property type="match status" value="1"/>
</dbReference>
<dbReference type="InterPro" id="IPR011576">
    <property type="entry name" value="Pyridox_Oxase_N"/>
</dbReference>
<comment type="caution">
    <text evidence="3">The sequence shown here is derived from an EMBL/GenBank/DDBJ whole genome shotgun (WGS) entry which is preliminary data.</text>
</comment>
<dbReference type="Pfam" id="PF01243">
    <property type="entry name" value="PNPOx_N"/>
    <property type="match status" value="1"/>
</dbReference>
<proteinExistence type="predicted"/>
<keyword evidence="4" id="KW-1185">Reference proteome</keyword>
<dbReference type="GO" id="GO:0016627">
    <property type="term" value="F:oxidoreductase activity, acting on the CH-CH group of donors"/>
    <property type="evidence" value="ECO:0007669"/>
    <property type="project" value="TreeGrafter"/>
</dbReference>
<accession>A0A1J4NEE5</accession>
<dbReference type="PANTHER" id="PTHR35176:SF6">
    <property type="entry name" value="HEME OXYGENASE HI_0854-RELATED"/>
    <property type="match status" value="1"/>
</dbReference>
<dbReference type="AlphaFoldDB" id="A0A1J4NEE5"/>
<evidence type="ECO:0000256" key="1">
    <source>
        <dbReference type="ARBA" id="ARBA00023002"/>
    </source>
</evidence>
<dbReference type="OrthoDB" id="158738at2"/>